<reference evidence="7" key="1">
    <citation type="submission" date="2012-11" db="EMBL/GenBank/DDBJ databases">
        <authorList>
            <person name="Lucero-Rivera Y.E."/>
            <person name="Tovar-Ramirez D."/>
        </authorList>
    </citation>
    <scope>NUCLEOTIDE SEQUENCE [LARGE SCALE GENOMIC DNA]</scope>
    <source>
        <strain evidence="7">Araruama</strain>
    </source>
</reference>
<feature type="non-terminal residue" evidence="6">
    <location>
        <position position="540"/>
    </location>
</feature>
<dbReference type="InterPro" id="IPR002523">
    <property type="entry name" value="MgTranspt_CorA/ZnTranspt_ZntB"/>
</dbReference>
<dbReference type="GO" id="GO:0015087">
    <property type="term" value="F:cobalt ion transmembrane transporter activity"/>
    <property type="evidence" value="ECO:0007669"/>
    <property type="project" value="TreeGrafter"/>
</dbReference>
<dbReference type="GO" id="GO:0000287">
    <property type="term" value="F:magnesium ion binding"/>
    <property type="evidence" value="ECO:0007669"/>
    <property type="project" value="TreeGrafter"/>
</dbReference>
<evidence type="ECO:0000256" key="2">
    <source>
        <dbReference type="ARBA" id="ARBA00022692"/>
    </source>
</evidence>
<dbReference type="Proteomes" id="UP000189670">
    <property type="component" value="Unassembled WGS sequence"/>
</dbReference>
<evidence type="ECO:0000256" key="3">
    <source>
        <dbReference type="ARBA" id="ARBA00022989"/>
    </source>
</evidence>
<accession>A0A1V1NYJ9</accession>
<name>A0A1V1NYJ9_9BACT</name>
<gene>
    <name evidence="6" type="ORF">OMM_11378</name>
</gene>
<dbReference type="InterPro" id="IPR045863">
    <property type="entry name" value="CorA_TM1_TM2"/>
</dbReference>
<dbReference type="GO" id="GO:0050897">
    <property type="term" value="F:cobalt ion binding"/>
    <property type="evidence" value="ECO:0007669"/>
    <property type="project" value="TreeGrafter"/>
</dbReference>
<proteinExistence type="predicted"/>
<evidence type="ECO:0000256" key="5">
    <source>
        <dbReference type="SAM" id="Phobius"/>
    </source>
</evidence>
<evidence type="ECO:0000256" key="1">
    <source>
        <dbReference type="ARBA" id="ARBA00004651"/>
    </source>
</evidence>
<feature type="transmembrane region" description="Helical" evidence="5">
    <location>
        <begin position="461"/>
        <end position="482"/>
    </location>
</feature>
<dbReference type="Gene3D" id="1.20.58.340">
    <property type="entry name" value="Magnesium transport protein CorA, transmembrane region"/>
    <property type="match status" value="1"/>
</dbReference>
<evidence type="ECO:0000256" key="4">
    <source>
        <dbReference type="ARBA" id="ARBA00023136"/>
    </source>
</evidence>
<comment type="caution">
    <text evidence="6">The sequence shown here is derived from an EMBL/GenBank/DDBJ whole genome shotgun (WGS) entry which is preliminary data.</text>
</comment>
<dbReference type="EMBL" id="ATBP01001285">
    <property type="protein sequence ID" value="ETR67634.1"/>
    <property type="molecule type" value="Genomic_DNA"/>
</dbReference>
<dbReference type="AlphaFoldDB" id="A0A1V1NYJ9"/>
<dbReference type="PANTHER" id="PTHR46494">
    <property type="entry name" value="CORA FAMILY METAL ION TRANSPORTER (EUROFUNG)"/>
    <property type="match status" value="1"/>
</dbReference>
<keyword evidence="4 5" id="KW-0472">Membrane</keyword>
<keyword evidence="2 5" id="KW-0812">Transmembrane</keyword>
<dbReference type="SUPFAM" id="SSF144083">
    <property type="entry name" value="Magnesium transport protein CorA, transmembrane region"/>
    <property type="match status" value="1"/>
</dbReference>
<keyword evidence="3 5" id="KW-1133">Transmembrane helix</keyword>
<sequence length="540" mass="62220">MSESNHIFLFPFTIKANCENKNFMRTIEKKLSDAGWENKAFSPKNSNIAYSEFFYFHPFARDAIFDSKENEDAAVMKYFSQKLASDKKNTFKITVIKKWDKTRKETRDYVLDIKNISLRIYETEIGILSFELNNTKYDNIDDIIKINDFGKRIYPQYLAIEDGKDQKDGIDPPGGPKSAFLADSIQLTINGKALTETFQKASQFRNNELVIASYIIDLLGKDIFSTAQNEKDYTICPTIDDRMYVICWFGSDTTSSALNQKKNGKYNYQNSANWYRYIFHDGSGLLCQHDGMLERLIENCTYERWANYGTFYGISRYGLVSITDTSDFSKNVVKVHMQKQYAQMAALVLAQRASILRFSDKVSGISGEIKKLEIADKKHKKDLKSITDKVGKLHAAYIRFVNRMWFTEITPQEQGIEMYEKAVTNMRLKEDMSDLRNEIKELHEYTSNGLEKLTNSTMNTLTILGAIFLPLTLLTGIFGMNIELVDQGIIKFIPLDSFQISLKAIVLSDQFLKSAISLILFLLAVWIIFFMTRKYLNDIK</sequence>
<protein>
    <submittedName>
        <fullName evidence="6">Membrane protein</fullName>
    </submittedName>
</protein>
<comment type="subcellular location">
    <subcellularLocation>
        <location evidence="1">Cell membrane</location>
        <topology evidence="1">Multi-pass membrane protein</topology>
    </subcellularLocation>
</comment>
<organism evidence="6 7">
    <name type="scientific">Candidatus Magnetoglobus multicellularis str. Araruama</name>
    <dbReference type="NCBI Taxonomy" id="890399"/>
    <lineage>
        <taxon>Bacteria</taxon>
        <taxon>Pseudomonadati</taxon>
        <taxon>Thermodesulfobacteriota</taxon>
        <taxon>Desulfobacteria</taxon>
        <taxon>Desulfobacterales</taxon>
        <taxon>Desulfobacteraceae</taxon>
        <taxon>Candidatus Magnetoglobus</taxon>
    </lineage>
</organism>
<dbReference type="PANTHER" id="PTHR46494:SF3">
    <property type="entry name" value="ZINC TRANSPORT PROTEIN ZNTB"/>
    <property type="match status" value="1"/>
</dbReference>
<dbReference type="GO" id="GO:0015095">
    <property type="term" value="F:magnesium ion transmembrane transporter activity"/>
    <property type="evidence" value="ECO:0007669"/>
    <property type="project" value="TreeGrafter"/>
</dbReference>
<dbReference type="Pfam" id="PF01544">
    <property type="entry name" value="CorA"/>
    <property type="match status" value="1"/>
</dbReference>
<dbReference type="GO" id="GO:0005886">
    <property type="term" value="C:plasma membrane"/>
    <property type="evidence" value="ECO:0007669"/>
    <property type="project" value="UniProtKB-SubCell"/>
</dbReference>
<evidence type="ECO:0000313" key="7">
    <source>
        <dbReference type="Proteomes" id="UP000189670"/>
    </source>
</evidence>
<feature type="transmembrane region" description="Helical" evidence="5">
    <location>
        <begin position="511"/>
        <end position="531"/>
    </location>
</feature>
<evidence type="ECO:0000313" key="6">
    <source>
        <dbReference type="EMBL" id="ETR67634.1"/>
    </source>
</evidence>